<sequence length="387" mass="43630">MPVRLWLICLFTVLLSACATTTKRPTTPPPRPDMPFNHALFSPVAVIDEQAIFALPAQEQQAFLRFYQQQVAAGTRGDRVIYDYLHGQLNEFHYRGETYSASASLQHGGGNCISLAVLTQAYAFVAGIDTRYRKVASAPVYQQVADTILISSHFKTKLLAPEEAEDENWITLVRPGTVIDYFPAQDAIFVASAQYQDLVAKFYANLAVKAMLAEEFDLAAARILRARSYAPDDPELINIAAVLHRRTGDRRSAERIYQYALEHRLISHNLLSNYLVLAKEQQATDLIEKLEQQLLSEAKTPFDFLMNARSAIAKGHLNKATRILVKVVEQTPYLPEPYFELAKISYLQDDHDTARQLLELAIEKTSDPEKSRVFTAKHSMLQQLAEQ</sequence>
<dbReference type="RefSeq" id="WP_046005804.1">
    <property type="nucleotide sequence ID" value="NZ_JXYA01000036.1"/>
</dbReference>
<dbReference type="SMART" id="SM00028">
    <property type="entry name" value="TPR"/>
    <property type="match status" value="3"/>
</dbReference>
<organism evidence="3 4">
    <name type="scientific">Pseudoalteromonas rubra</name>
    <dbReference type="NCBI Taxonomy" id="43658"/>
    <lineage>
        <taxon>Bacteria</taxon>
        <taxon>Pseudomonadati</taxon>
        <taxon>Pseudomonadota</taxon>
        <taxon>Gammaproteobacteria</taxon>
        <taxon>Alteromonadales</taxon>
        <taxon>Pseudoalteromonadaceae</taxon>
        <taxon>Pseudoalteromonas</taxon>
    </lineage>
</organism>
<accession>A0A0F4QLI9</accession>
<dbReference type="EMBL" id="JXYA01000036">
    <property type="protein sequence ID" value="KJZ07517.1"/>
    <property type="molecule type" value="Genomic_DNA"/>
</dbReference>
<dbReference type="PROSITE" id="PS51257">
    <property type="entry name" value="PROKAR_LIPOPROTEIN"/>
    <property type="match status" value="1"/>
</dbReference>
<dbReference type="Proteomes" id="UP000033452">
    <property type="component" value="Unassembled WGS sequence"/>
</dbReference>
<evidence type="ECO:0000256" key="1">
    <source>
        <dbReference type="SAM" id="SignalP"/>
    </source>
</evidence>
<evidence type="ECO:0000313" key="3">
    <source>
        <dbReference type="EMBL" id="KJZ07517.1"/>
    </source>
</evidence>
<gene>
    <name evidence="3" type="ORF">TW77_15020</name>
</gene>
<dbReference type="AlphaFoldDB" id="A0A0F4QLI9"/>
<dbReference type="Pfam" id="PF25060">
    <property type="entry name" value="ARM_TT21_2nd"/>
    <property type="match status" value="1"/>
</dbReference>
<dbReference type="InterPro" id="IPR019734">
    <property type="entry name" value="TPR_rpt"/>
</dbReference>
<proteinExistence type="predicted"/>
<dbReference type="Gene3D" id="1.25.40.10">
    <property type="entry name" value="Tetratricopeptide repeat domain"/>
    <property type="match status" value="1"/>
</dbReference>
<feature type="domain" description="Tetratricopeptide repeat protein 21A/21B second ARM" evidence="2">
    <location>
        <begin position="310"/>
        <end position="371"/>
    </location>
</feature>
<dbReference type="PATRIC" id="fig|43658.5.peg.3175"/>
<dbReference type="SUPFAM" id="SSF48452">
    <property type="entry name" value="TPR-like"/>
    <property type="match status" value="1"/>
</dbReference>
<dbReference type="InterPro" id="IPR011990">
    <property type="entry name" value="TPR-like_helical_dom_sf"/>
</dbReference>
<reference evidence="3 4" key="1">
    <citation type="journal article" date="2015" name="BMC Genomics">
        <title>Genome mining reveals unlocked bioactive potential of marine Gram-negative bacteria.</title>
        <authorList>
            <person name="Machado H."/>
            <person name="Sonnenschein E.C."/>
            <person name="Melchiorsen J."/>
            <person name="Gram L."/>
        </authorList>
    </citation>
    <scope>NUCLEOTIDE SEQUENCE [LARGE SCALE GENOMIC DNA]</scope>
    <source>
        <strain evidence="3 4">S2471</strain>
    </source>
</reference>
<protein>
    <recommendedName>
        <fullName evidence="2">Tetratricopeptide repeat protein 21A/21B second ARM domain-containing protein</fullName>
    </recommendedName>
</protein>
<dbReference type="InterPro" id="IPR056832">
    <property type="entry name" value="ARM_TT21_2nd"/>
</dbReference>
<evidence type="ECO:0000313" key="4">
    <source>
        <dbReference type="Proteomes" id="UP000033452"/>
    </source>
</evidence>
<keyword evidence="4" id="KW-1185">Reference proteome</keyword>
<feature type="chain" id="PRO_5002475546" description="Tetratricopeptide repeat protein 21A/21B second ARM domain-containing protein" evidence="1">
    <location>
        <begin position="20"/>
        <end position="387"/>
    </location>
</feature>
<keyword evidence="1" id="KW-0732">Signal</keyword>
<evidence type="ECO:0000259" key="2">
    <source>
        <dbReference type="Pfam" id="PF25060"/>
    </source>
</evidence>
<name>A0A0F4QLI9_9GAMM</name>
<dbReference type="OrthoDB" id="6254323at2"/>
<feature type="signal peptide" evidence="1">
    <location>
        <begin position="1"/>
        <end position="19"/>
    </location>
</feature>
<comment type="caution">
    <text evidence="3">The sequence shown here is derived from an EMBL/GenBank/DDBJ whole genome shotgun (WGS) entry which is preliminary data.</text>
</comment>